<evidence type="ECO:0000313" key="2">
    <source>
        <dbReference type="EMBL" id="MBO8440629.1"/>
    </source>
</evidence>
<dbReference type="AlphaFoldDB" id="A0A940DKI4"/>
<dbReference type="PANTHER" id="PTHR41775">
    <property type="entry name" value="SECRETED PROTEIN-RELATED"/>
    <property type="match status" value="1"/>
</dbReference>
<evidence type="ECO:0000259" key="1">
    <source>
        <dbReference type="Pfam" id="PF05547"/>
    </source>
</evidence>
<dbReference type="NCBIfam" id="TIGR03296">
    <property type="entry name" value="M6dom_TIGR03296"/>
    <property type="match status" value="1"/>
</dbReference>
<keyword evidence="2" id="KW-0378">Hydrolase</keyword>
<dbReference type="SUPFAM" id="SSF55486">
    <property type="entry name" value="Metalloproteases ('zincins'), catalytic domain"/>
    <property type="match status" value="1"/>
</dbReference>
<dbReference type="GO" id="GO:0006508">
    <property type="term" value="P:proteolysis"/>
    <property type="evidence" value="ECO:0007669"/>
    <property type="project" value="InterPro"/>
</dbReference>
<dbReference type="Pfam" id="PF05547">
    <property type="entry name" value="Peptidase_M6"/>
    <property type="match status" value="1"/>
</dbReference>
<keyword evidence="2" id="KW-0482">Metalloprotease</keyword>
<comment type="caution">
    <text evidence="2">The sequence shown here is derived from an EMBL/GenBank/DDBJ whole genome shotgun (WGS) entry which is preliminary data.</text>
</comment>
<reference evidence="2" key="1">
    <citation type="submission" date="2020-10" db="EMBL/GenBank/DDBJ databases">
        <authorList>
            <person name="Gilroy R."/>
        </authorList>
    </citation>
    <scope>NUCLEOTIDE SEQUENCE</scope>
    <source>
        <strain evidence="2">3924</strain>
    </source>
</reference>
<name>A0A940DKI4_9BACT</name>
<dbReference type="Proteomes" id="UP000712007">
    <property type="component" value="Unassembled WGS sequence"/>
</dbReference>
<protein>
    <submittedName>
        <fullName evidence="2">M6 family metalloprotease domain-containing protein</fullName>
    </submittedName>
</protein>
<gene>
    <name evidence="2" type="ORF">IAC51_08280</name>
</gene>
<dbReference type="GO" id="GO:0008237">
    <property type="term" value="F:metallopeptidase activity"/>
    <property type="evidence" value="ECO:0007669"/>
    <property type="project" value="UniProtKB-KW"/>
</dbReference>
<feature type="domain" description="Peptidase M6-like" evidence="1">
    <location>
        <begin position="166"/>
        <end position="377"/>
    </location>
</feature>
<evidence type="ECO:0000313" key="3">
    <source>
        <dbReference type="Proteomes" id="UP000712007"/>
    </source>
</evidence>
<organism evidence="2 3">
    <name type="scientific">Candidatus Aphodosoma intestinipullorum</name>
    <dbReference type="NCBI Taxonomy" id="2840674"/>
    <lineage>
        <taxon>Bacteria</taxon>
        <taxon>Pseudomonadati</taxon>
        <taxon>Bacteroidota</taxon>
        <taxon>Bacteroidia</taxon>
        <taxon>Bacteroidales</taxon>
        <taxon>Candidatus Aphodosoma</taxon>
    </lineage>
</organism>
<dbReference type="InterPro" id="IPR008757">
    <property type="entry name" value="Peptidase_M6-like_domain"/>
</dbReference>
<keyword evidence="2" id="KW-0645">Protease</keyword>
<sequence length="988" mass="110264">MKHFYFVVMCLLLIGTYDLFGVPAYPGVVEVTQPDGTVLKIKLHGDEYFSYATTDDGYLLKTNAEGVYEYAYVDGMSIKGSGVKAQPAEMRTQKDAALLMEIPFGENLARQVKAMRSAAMAKVQTLRAQAAQRMPMKKFPLSGQPKSIVILANFSDIKFTVRNPQEAYTRLLNESGYDENGGTGSARDYFIASSDSLFQPEFVVVGPVDLPQTCEFYGKHVGENDNDENPQQMVIDACNAAARAGLVNFADYDTDGDGTVDNVFIYYAGHNEAEGGGDNTIWPHRSRVYSGSPTYDGGVQLGDYACTSEYRGGGGSSMCGIGTFCHEFGHVLGLPDLYVTDYSSNHATPETWDIMDHGSYNNNGRTPPTYSSYERFFLGWSTPVQLTEPGSYELEPLVTSGQSYLVAATEHNMNGGSPNPREFFMIENRQRLDMDEYGLPGTGLLVWHIRYNPSTWNSNDPNNDPNNMGVDIVRARKSPVSDWAFPSEEIDFCQLELADGTLLEQLSNIVQDGDNMTFLYAGGGEDYPNISVINRPNVFVMTEGDTSAVQILEVAGRHLPSEVTVSMTTNNTPFYFRLADTDDEFVQELKLEPQASDSSLYKEIEVMVTGATVTHNIIRDAVMKFTCDSNESITFSLPVQWQVLRPVYVVPPVAYEAENVTPYSFVASWDSVWDASLYYFTLYTLSDESGELVENFDAFDEETPIEWQATFNRTNSTVSESGKAAYFSEASDTIVTEEYFMAATGISFWLSGWNAVGVFTVEANSDTGWVTLEKLEVENIRSSTLTYDFTEGQDYRQFRFSYLPASGSGGAMLDNFTFRTAKKMEYIYRQTNVMEVGAGRQTDTVLYLGNLKPEVNYYYKVQATDQTYNGFTGALMYDNITDYSNTIEVKTLATGIPEDLKPKHKERWIAVSVRPDGSGYVAYVPEVLENHYLYIYTINGSLVASVPVTSNEIVIPQLTNGQVYIIKYSAENDIKRKDKYAKFFYNIN</sequence>
<dbReference type="PANTHER" id="PTHR41775:SF1">
    <property type="entry name" value="PEPTIDASE M6-LIKE DOMAIN-CONTAINING PROTEIN"/>
    <property type="match status" value="1"/>
</dbReference>
<dbReference type="EMBL" id="JADIMV010000140">
    <property type="protein sequence ID" value="MBO8440629.1"/>
    <property type="molecule type" value="Genomic_DNA"/>
</dbReference>
<accession>A0A940DKI4</accession>
<reference evidence="2" key="2">
    <citation type="journal article" date="2021" name="PeerJ">
        <title>Extensive microbial diversity within the chicken gut microbiome revealed by metagenomics and culture.</title>
        <authorList>
            <person name="Gilroy R."/>
            <person name="Ravi A."/>
            <person name="Getino M."/>
            <person name="Pursley I."/>
            <person name="Horton D.L."/>
            <person name="Alikhan N.F."/>
            <person name="Baker D."/>
            <person name="Gharbi K."/>
            <person name="Hall N."/>
            <person name="Watson M."/>
            <person name="Adriaenssens E.M."/>
            <person name="Foster-Nyarko E."/>
            <person name="Jarju S."/>
            <person name="Secka A."/>
            <person name="Antonio M."/>
            <person name="Oren A."/>
            <person name="Chaudhuri R.R."/>
            <person name="La Ragione R."/>
            <person name="Hildebrand F."/>
            <person name="Pallen M.J."/>
        </authorList>
    </citation>
    <scope>NUCLEOTIDE SEQUENCE</scope>
    <source>
        <strain evidence="2">3924</strain>
    </source>
</reference>
<proteinExistence type="predicted"/>